<dbReference type="Proteomes" id="UP001156870">
    <property type="component" value="Unassembled WGS sequence"/>
</dbReference>
<reference evidence="4 5" key="1">
    <citation type="journal article" date="2014" name="Int. J. Syst. Evol. Microbiol.">
        <title>Complete genome sequence of Corynebacterium casei LMG S-19264T (=DSM 44701T), isolated from a smear-ripened cheese.</title>
        <authorList>
            <consortium name="US DOE Joint Genome Institute (JGI-PGF)"/>
            <person name="Walter F."/>
            <person name="Albersmeier A."/>
            <person name="Kalinowski J."/>
            <person name="Ruckert C."/>
        </authorList>
    </citation>
    <scope>NUCLEOTIDE SEQUENCE [LARGE SCALE GENOMIC DNA]</scope>
    <source>
        <strain evidence="4 5">NBRC 110095</strain>
    </source>
</reference>
<evidence type="ECO:0000256" key="3">
    <source>
        <dbReference type="SAM" id="Phobius"/>
    </source>
</evidence>
<dbReference type="AlphaFoldDB" id="A0AA37WMF8"/>
<accession>A0AA37WMF8</accession>
<protein>
    <submittedName>
        <fullName evidence="4">Uncharacterized protein</fullName>
    </submittedName>
</protein>
<dbReference type="RefSeq" id="WP_232592421.1">
    <property type="nucleotide sequence ID" value="NZ_BSPD01000042.1"/>
</dbReference>
<comment type="caution">
    <text evidence="4">The sequence shown here is derived from an EMBL/GenBank/DDBJ whole genome shotgun (WGS) entry which is preliminary data.</text>
</comment>
<keyword evidence="3" id="KW-0472">Membrane</keyword>
<evidence type="ECO:0000313" key="5">
    <source>
        <dbReference type="Proteomes" id="UP001156870"/>
    </source>
</evidence>
<feature type="transmembrane region" description="Helical" evidence="3">
    <location>
        <begin position="6"/>
        <end position="27"/>
    </location>
</feature>
<evidence type="ECO:0000313" key="4">
    <source>
        <dbReference type="EMBL" id="GLS26315.1"/>
    </source>
</evidence>
<keyword evidence="3" id="KW-1133">Transmembrane helix</keyword>
<name>A0AA37WMF8_9GAMM</name>
<feature type="region of interest" description="Disordered" evidence="2">
    <location>
        <begin position="224"/>
        <end position="250"/>
    </location>
</feature>
<keyword evidence="1" id="KW-0175">Coiled coil</keyword>
<evidence type="ECO:0000256" key="2">
    <source>
        <dbReference type="SAM" id="MobiDB-lite"/>
    </source>
</evidence>
<organism evidence="4 5">
    <name type="scientific">Marinibactrum halimedae</name>
    <dbReference type="NCBI Taxonomy" id="1444977"/>
    <lineage>
        <taxon>Bacteria</taxon>
        <taxon>Pseudomonadati</taxon>
        <taxon>Pseudomonadota</taxon>
        <taxon>Gammaproteobacteria</taxon>
        <taxon>Cellvibrionales</taxon>
        <taxon>Cellvibrionaceae</taxon>
        <taxon>Marinibactrum</taxon>
    </lineage>
</organism>
<proteinExistence type="predicted"/>
<sequence length="371" mass="42474">MLVSKWLVVGALELYVVLLCLSVYLIFNARNLKNLISSLQSRLQQLLQDVKQARQEAQSAKDELSKVEPGKSYPEQLEEQIQQTKAYHKTLSPSHDISLDLDTSQPLPRQAAALRHAFLKAEKDALAQSEDNTPNWQVLEVKFSLLVDFYRKKFSQKAPSPPEEGEIESSTAHQPLEGQAEWEHIRSEISRSMNDLLELANTYGIDQDSIDVIYQRHSTALNQWGSSLTPEDPPPSAPQSTSTSTETDEELNNLRNLAREQQSMIEQLKRRLENAQNDEDRRQVIVDLQTQLSRQQQFIRESETCIKLMEDELNNANEDIGRLKAQLKQLRLERASEKPAQTEELEALIKENQLLRIQLHQKEQGTEKLSS</sequence>
<keyword evidence="5" id="KW-1185">Reference proteome</keyword>
<feature type="region of interest" description="Disordered" evidence="2">
    <location>
        <begin position="156"/>
        <end position="177"/>
    </location>
</feature>
<evidence type="ECO:0000256" key="1">
    <source>
        <dbReference type="SAM" id="Coils"/>
    </source>
</evidence>
<keyword evidence="3" id="KW-0812">Transmembrane</keyword>
<gene>
    <name evidence="4" type="ORF">GCM10007877_20300</name>
</gene>
<dbReference type="EMBL" id="BSPD01000042">
    <property type="protein sequence ID" value="GLS26315.1"/>
    <property type="molecule type" value="Genomic_DNA"/>
</dbReference>
<feature type="coiled-coil region" evidence="1">
    <location>
        <begin position="251"/>
        <end position="365"/>
    </location>
</feature>
<feature type="coiled-coil region" evidence="1">
    <location>
        <begin position="29"/>
        <end position="67"/>
    </location>
</feature>